<dbReference type="InterPro" id="IPR027413">
    <property type="entry name" value="GROEL-like_equatorial_sf"/>
</dbReference>
<evidence type="ECO:0000256" key="5">
    <source>
        <dbReference type="ARBA" id="ARBA00022840"/>
    </source>
</evidence>
<dbReference type="Gene3D" id="1.10.560.10">
    <property type="entry name" value="GroEL-like equatorial domain"/>
    <property type="match status" value="1"/>
</dbReference>
<dbReference type="GO" id="GO:0016887">
    <property type="term" value="F:ATP hydrolysis activity"/>
    <property type="evidence" value="ECO:0007669"/>
    <property type="project" value="InterPro"/>
</dbReference>
<comment type="subunit">
    <text evidence="9">Heterooligomeric complex that forms two stacked rings.</text>
</comment>
<dbReference type="PROSITE" id="PS00750">
    <property type="entry name" value="TCP1_1"/>
    <property type="match status" value="1"/>
</dbReference>
<feature type="region of interest" description="Disordered" evidence="10">
    <location>
        <begin position="530"/>
        <end position="565"/>
    </location>
</feature>
<sequence length="565" mass="61406">MNGMMQPQIILLKEGTDTSQGKAQLISNINACVAVVDAIRTTLGPRGMDKMIYDDKGNTTISNDGATILRLLEIVHPAAKTLVNISKSQDSEVGDGTTTVTVLAGEFLRESKQFVEEGVHPRLIIRAFRQAGLLAVQRVKELSISLEDYDETGKLNVLQKCAETTLNSKLVGGEKEFFAKMVVEAVSHLDPAILDLKMIGIKKVMGGSMRDSFLVKGVAFKKTFSYAGFEQQPKYFENPKILVLNVELELKSEKDNAEIRLTDPLQYQSIVDAEWNIIYAKLEACVASGAKIILSRLSIGDLATQYFADRDIFCAGRVTEEDMNRIAQASGATLQTTVSNLLPTVLGTCEVFEETQVGSERYNLFKGCPCAATTTIVLRGGAEQFIEEAERSLHDAIMIVRRAMKNSSVVPGGGAIDMEVSRFLRDHARSIAGKSQLFINAYAKALEIIPRQLCDNSGFDATDVLNKLRQKHALPGDEGRMFGVDVNTGGIVDTYDSFVWEPSVVKINALTAATEAACLVLSVDETVRNPKSEGADQAMGGMGGMGGRGMGGRGRGMRGRGRGRR</sequence>
<comment type="caution">
    <text evidence="11">The sequence shown here is derived from an EMBL/GenBank/DDBJ whole genome shotgun (WGS) entry which is preliminary data.</text>
</comment>
<evidence type="ECO:0000313" key="11">
    <source>
        <dbReference type="EMBL" id="KAK3276883.1"/>
    </source>
</evidence>
<dbReference type="EMBL" id="LGRX02006334">
    <property type="protein sequence ID" value="KAK3276883.1"/>
    <property type="molecule type" value="Genomic_DNA"/>
</dbReference>
<keyword evidence="4 8" id="KW-0547">Nucleotide-binding</keyword>
<evidence type="ECO:0000256" key="10">
    <source>
        <dbReference type="SAM" id="MobiDB-lite"/>
    </source>
</evidence>
<dbReference type="SUPFAM" id="SSF48592">
    <property type="entry name" value="GroEL equatorial domain-like"/>
    <property type="match status" value="1"/>
</dbReference>
<dbReference type="Gene3D" id="3.30.260.10">
    <property type="entry name" value="TCP-1-like chaperonin intermediate domain"/>
    <property type="match status" value="1"/>
</dbReference>
<dbReference type="GO" id="GO:0140662">
    <property type="term" value="F:ATP-dependent protein folding chaperone"/>
    <property type="evidence" value="ECO:0007669"/>
    <property type="project" value="InterPro"/>
</dbReference>
<dbReference type="Gene3D" id="3.50.7.10">
    <property type="entry name" value="GroEL"/>
    <property type="match status" value="1"/>
</dbReference>
<dbReference type="InterPro" id="IPR002194">
    <property type="entry name" value="Chaperonin_TCP-1_CS"/>
</dbReference>
<comment type="subcellular location">
    <subcellularLocation>
        <location evidence="1 9">Cytoplasm</location>
    </subcellularLocation>
</comment>
<dbReference type="FunFam" id="3.50.7.10:FF:000006">
    <property type="entry name" value="T-complex protein 1 subunit eta"/>
    <property type="match status" value="1"/>
</dbReference>
<feature type="compositionally biased region" description="Basic residues" evidence="10">
    <location>
        <begin position="555"/>
        <end position="565"/>
    </location>
</feature>
<evidence type="ECO:0000256" key="6">
    <source>
        <dbReference type="ARBA" id="ARBA00023186"/>
    </source>
</evidence>
<keyword evidence="6 8" id="KW-0143">Chaperone</keyword>
<dbReference type="NCBIfam" id="NF041083">
    <property type="entry name" value="thermosome_beta"/>
    <property type="match status" value="1"/>
</dbReference>
<dbReference type="GO" id="GO:0005832">
    <property type="term" value="C:chaperonin-containing T-complex"/>
    <property type="evidence" value="ECO:0007669"/>
    <property type="project" value="UniProtKB-ARBA"/>
</dbReference>
<dbReference type="InterPro" id="IPR002423">
    <property type="entry name" value="Cpn60/GroEL/TCP-1"/>
</dbReference>
<evidence type="ECO:0000256" key="9">
    <source>
        <dbReference type="RuleBase" id="RU365042"/>
    </source>
</evidence>
<dbReference type="SUPFAM" id="SSF54849">
    <property type="entry name" value="GroEL-intermediate domain like"/>
    <property type="match status" value="1"/>
</dbReference>
<feature type="compositionally biased region" description="Gly residues" evidence="10">
    <location>
        <begin position="540"/>
        <end position="554"/>
    </location>
</feature>
<dbReference type="PROSITE" id="PS00751">
    <property type="entry name" value="TCP1_2"/>
    <property type="match status" value="1"/>
</dbReference>
<dbReference type="PROSITE" id="PS00995">
    <property type="entry name" value="TCP1_3"/>
    <property type="match status" value="1"/>
</dbReference>
<dbReference type="GO" id="GO:0051082">
    <property type="term" value="F:unfolded protein binding"/>
    <property type="evidence" value="ECO:0007669"/>
    <property type="project" value="InterPro"/>
</dbReference>
<accession>A0AAE0GF34</accession>
<evidence type="ECO:0000256" key="8">
    <source>
        <dbReference type="RuleBase" id="RU004187"/>
    </source>
</evidence>
<dbReference type="FunFam" id="1.10.560.10:FF:000017">
    <property type="entry name" value="T-complex protein 1 subunit eta"/>
    <property type="match status" value="1"/>
</dbReference>
<evidence type="ECO:0000313" key="12">
    <source>
        <dbReference type="Proteomes" id="UP001190700"/>
    </source>
</evidence>
<protein>
    <recommendedName>
        <fullName evidence="9">T-complex protein 1 subunit eta</fullName>
        <shortName evidence="9">TCP-1-eta</shortName>
    </recommendedName>
    <alternativeName>
        <fullName evidence="9">CCT-eta</fullName>
    </alternativeName>
</protein>
<dbReference type="FunFam" id="3.30.260.10:FF:000022">
    <property type="entry name" value="T-complex protein 1 subunit eta"/>
    <property type="match status" value="1"/>
</dbReference>
<reference evidence="11 12" key="1">
    <citation type="journal article" date="2015" name="Genome Biol. Evol.">
        <title>Comparative Genomics of a Bacterivorous Green Alga Reveals Evolutionary Causalities and Consequences of Phago-Mixotrophic Mode of Nutrition.</title>
        <authorList>
            <person name="Burns J.A."/>
            <person name="Paasch A."/>
            <person name="Narechania A."/>
            <person name="Kim E."/>
        </authorList>
    </citation>
    <scope>NUCLEOTIDE SEQUENCE [LARGE SCALE GENOMIC DNA]</scope>
    <source>
        <strain evidence="11 12">PLY_AMNH</strain>
    </source>
</reference>
<evidence type="ECO:0000256" key="3">
    <source>
        <dbReference type="ARBA" id="ARBA00022490"/>
    </source>
</evidence>
<dbReference type="InterPro" id="IPR053374">
    <property type="entry name" value="TCP-1_chaperonin"/>
</dbReference>
<dbReference type="NCBIfam" id="NF041082">
    <property type="entry name" value="thermosome_alpha"/>
    <property type="match status" value="1"/>
</dbReference>
<comment type="function">
    <text evidence="7 9">Molecular chaperone; assists the folding of proteins upon ATP hydrolysis. Known to play a role, in vitro, in the folding of actin and tubulin.</text>
</comment>
<dbReference type="GO" id="GO:0005524">
    <property type="term" value="F:ATP binding"/>
    <property type="evidence" value="ECO:0007669"/>
    <property type="project" value="UniProtKB-KW"/>
</dbReference>
<proteinExistence type="inferred from homology"/>
<name>A0AAE0GF34_9CHLO</name>
<dbReference type="PRINTS" id="PR00304">
    <property type="entry name" value="TCOMPLEXTCP1"/>
</dbReference>
<keyword evidence="12" id="KW-1185">Reference proteome</keyword>
<dbReference type="InterPro" id="IPR027410">
    <property type="entry name" value="TCP-1-like_intermed_sf"/>
</dbReference>
<dbReference type="PANTHER" id="PTHR11353">
    <property type="entry name" value="CHAPERONIN"/>
    <property type="match status" value="1"/>
</dbReference>
<evidence type="ECO:0000256" key="2">
    <source>
        <dbReference type="ARBA" id="ARBA00008020"/>
    </source>
</evidence>
<dbReference type="NCBIfam" id="TIGR02345">
    <property type="entry name" value="chap_CCT_eta"/>
    <property type="match status" value="1"/>
</dbReference>
<dbReference type="InterPro" id="IPR054827">
    <property type="entry name" value="thermosome_alpha"/>
</dbReference>
<dbReference type="AlphaFoldDB" id="A0AAE0GF34"/>
<keyword evidence="3 9" id="KW-0963">Cytoplasm</keyword>
<organism evidence="11 12">
    <name type="scientific">Cymbomonas tetramitiformis</name>
    <dbReference type="NCBI Taxonomy" id="36881"/>
    <lineage>
        <taxon>Eukaryota</taxon>
        <taxon>Viridiplantae</taxon>
        <taxon>Chlorophyta</taxon>
        <taxon>Pyramimonadophyceae</taxon>
        <taxon>Pyramimonadales</taxon>
        <taxon>Pyramimonadaceae</taxon>
        <taxon>Cymbomonas</taxon>
    </lineage>
</organism>
<dbReference type="InterPro" id="IPR027409">
    <property type="entry name" value="GroEL-like_apical_dom_sf"/>
</dbReference>
<comment type="similarity">
    <text evidence="2 8">Belongs to the TCP-1 chaperonin family.</text>
</comment>
<evidence type="ECO:0000256" key="7">
    <source>
        <dbReference type="ARBA" id="ARBA00024677"/>
    </source>
</evidence>
<gene>
    <name evidence="11" type="ORF">CYMTET_15077</name>
</gene>
<evidence type="ECO:0000256" key="4">
    <source>
        <dbReference type="ARBA" id="ARBA00022741"/>
    </source>
</evidence>
<dbReference type="SUPFAM" id="SSF52029">
    <property type="entry name" value="GroEL apical domain-like"/>
    <property type="match status" value="1"/>
</dbReference>
<dbReference type="InterPro" id="IPR012720">
    <property type="entry name" value="Chap_CCT_eta"/>
</dbReference>
<dbReference type="InterPro" id="IPR017998">
    <property type="entry name" value="Chaperone_TCP-1"/>
</dbReference>
<evidence type="ECO:0000256" key="1">
    <source>
        <dbReference type="ARBA" id="ARBA00004496"/>
    </source>
</evidence>
<dbReference type="CDD" id="cd03340">
    <property type="entry name" value="TCP1_eta"/>
    <property type="match status" value="1"/>
</dbReference>
<dbReference type="Pfam" id="PF00118">
    <property type="entry name" value="Cpn60_TCP1"/>
    <property type="match status" value="1"/>
</dbReference>
<dbReference type="Proteomes" id="UP001190700">
    <property type="component" value="Unassembled WGS sequence"/>
</dbReference>
<keyword evidence="5 8" id="KW-0067">ATP-binding</keyword>